<dbReference type="PANTHER" id="PTHR14239">
    <property type="entry name" value="DUDULIN-RELATED"/>
    <property type="match status" value="1"/>
</dbReference>
<sequence length="226" mass="23108">MVIDSTSTIGVIGGTGKLGAALARRWAKAGLRVAIGSREADKAREAAAALCAETGATIESGRNAEVAARADLIVVSVPFASQVATLEEIRDAVAGKIVIDTTVPLVPPKVMRVQMPPEGCAALRAQQVLGETARVVSAFHNVAAHKLATDETVACDVLVFGDDKDARAQAVALAEAAGLRGLHAGALANSAAAEAMTSVLIFLNRIYSVDGAGIRITGDLDMTANP</sequence>
<name>A0ABX1NMP1_9RHOO</name>
<reference evidence="3 4" key="1">
    <citation type="submission" date="2019-12" db="EMBL/GenBank/DDBJ databases">
        <title>Comparative genomics gives insights into the taxonomy of the Azoarcus-Aromatoleum group and reveals separate origins of nif in the plant-associated Azoarcus and non-plant-associated Aromatoleum sub-groups.</title>
        <authorList>
            <person name="Lafos M."/>
            <person name="Maluk M."/>
            <person name="Batista M."/>
            <person name="Junghare M."/>
            <person name="Carmona M."/>
            <person name="Faoro H."/>
            <person name="Cruz L.M."/>
            <person name="Battistoni F."/>
            <person name="De Souza E."/>
            <person name="Pedrosa F."/>
            <person name="Chen W.-M."/>
            <person name="Poole P.S."/>
            <person name="Dixon R.A."/>
            <person name="James E.K."/>
        </authorList>
    </citation>
    <scope>NUCLEOTIDE SEQUENCE [LARGE SCALE GENOMIC DNA]</scope>
    <source>
        <strain evidence="3 4">T</strain>
    </source>
</reference>
<dbReference type="EMBL" id="WTVS01000073">
    <property type="protein sequence ID" value="NMG00359.1"/>
    <property type="molecule type" value="Genomic_DNA"/>
</dbReference>
<organism evidence="3 4">
    <name type="scientific">Aromatoleum toluolicum</name>
    <dbReference type="NCBI Taxonomy" id="90060"/>
    <lineage>
        <taxon>Bacteria</taxon>
        <taxon>Pseudomonadati</taxon>
        <taxon>Pseudomonadota</taxon>
        <taxon>Betaproteobacteria</taxon>
        <taxon>Rhodocyclales</taxon>
        <taxon>Rhodocyclaceae</taxon>
        <taxon>Aromatoleum</taxon>
    </lineage>
</organism>
<comment type="caution">
    <text evidence="3">The sequence shown here is derived from an EMBL/GenBank/DDBJ whole genome shotgun (WGS) entry which is preliminary data.</text>
</comment>
<dbReference type="NCBIfam" id="TIGR01915">
    <property type="entry name" value="npdG"/>
    <property type="match status" value="1"/>
</dbReference>
<dbReference type="Pfam" id="PF03807">
    <property type="entry name" value="F420_oxidored"/>
    <property type="match status" value="1"/>
</dbReference>
<dbReference type="InterPro" id="IPR036291">
    <property type="entry name" value="NAD(P)-bd_dom_sf"/>
</dbReference>
<proteinExistence type="predicted"/>
<dbReference type="RefSeq" id="WP_169142884.1">
    <property type="nucleotide sequence ID" value="NZ_WTVS01000073.1"/>
</dbReference>
<dbReference type="SUPFAM" id="SSF51735">
    <property type="entry name" value="NAD(P)-binding Rossmann-fold domains"/>
    <property type="match status" value="1"/>
</dbReference>
<evidence type="ECO:0000313" key="4">
    <source>
        <dbReference type="Proteomes" id="UP000634522"/>
    </source>
</evidence>
<dbReference type="Proteomes" id="UP000634522">
    <property type="component" value="Unassembled WGS sequence"/>
</dbReference>
<dbReference type="PANTHER" id="PTHR14239:SF0">
    <property type="entry name" value="F420-DEPENDENT NADP REDUCTASE"/>
    <property type="match status" value="1"/>
</dbReference>
<accession>A0ABX1NMP1</accession>
<evidence type="ECO:0000313" key="3">
    <source>
        <dbReference type="EMBL" id="NMG00359.1"/>
    </source>
</evidence>
<feature type="domain" description="Pyrroline-5-carboxylate reductase catalytic N-terminal" evidence="2">
    <location>
        <begin position="8"/>
        <end position="104"/>
    </location>
</feature>
<evidence type="ECO:0000259" key="2">
    <source>
        <dbReference type="Pfam" id="PF03807"/>
    </source>
</evidence>
<keyword evidence="4" id="KW-1185">Reference proteome</keyword>
<evidence type="ECO:0000256" key="1">
    <source>
        <dbReference type="ARBA" id="ARBA00023002"/>
    </source>
</evidence>
<dbReference type="InterPro" id="IPR028939">
    <property type="entry name" value="P5C_Rdtase_cat_N"/>
</dbReference>
<dbReference type="InterPro" id="IPR010185">
    <property type="entry name" value="NpdG"/>
</dbReference>
<dbReference type="Gene3D" id="3.40.50.720">
    <property type="entry name" value="NAD(P)-binding Rossmann-like Domain"/>
    <property type="match status" value="1"/>
</dbReference>
<dbReference type="InterPro" id="IPR051267">
    <property type="entry name" value="STEAP_metalloreductase"/>
</dbReference>
<keyword evidence="1" id="KW-0560">Oxidoreductase</keyword>
<gene>
    <name evidence="3" type="primary">npdG</name>
    <name evidence="3" type="ORF">GPA27_23560</name>
</gene>
<protein>
    <submittedName>
        <fullName evidence="3">NADPH-dependent F420 reductase</fullName>
    </submittedName>
</protein>